<gene>
    <name evidence="1" type="ORF">ENU21_02580</name>
</gene>
<accession>A0A7C4H7K8</accession>
<protein>
    <submittedName>
        <fullName evidence="1">DUF1156 domain-containing protein</fullName>
    </submittedName>
</protein>
<name>A0A7C4H7K8_THEPE</name>
<organism evidence="1">
    <name type="scientific">Thermofilum pendens</name>
    <dbReference type="NCBI Taxonomy" id="2269"/>
    <lineage>
        <taxon>Archaea</taxon>
        <taxon>Thermoproteota</taxon>
        <taxon>Thermoprotei</taxon>
        <taxon>Thermofilales</taxon>
        <taxon>Thermofilaceae</taxon>
        <taxon>Thermofilum</taxon>
    </lineage>
</organism>
<dbReference type="EMBL" id="DTBQ01000072">
    <property type="protein sequence ID" value="HGM46627.1"/>
    <property type="molecule type" value="Genomic_DNA"/>
</dbReference>
<sequence>MHQRLFDIELPYLEEVNRHARMEIGFKGTGGARIAPLLRNIHYWPARRPCSLARALTLAAILPKGVSHAEFRGLVGLGAAHKRMLYMVKPDVVGIEAACRAHLGRAPSEITVVDPMAGGGAIPLEAARMGFRTVAVEYNPLAYIILRATVEFPAKYARSGLFEATLREARKMIEWARSRLGRFYGEDAENYIFARGVRCPFCGGLVPLAGVGTTITKDEGFENRYLDIAFDKESKTFSVKTTSRKPEKEKWLRIAGKRGTISVECPYCGKFFAARGRGNTALARWFKRHYEVLEAVIEMYQPAEDFIDEIPLLHIPLVKQVGDRFLAAANDEKELSLLKEAFISLAEGVQQEDLGAYLPMDVIPVSNGWADPLRALGGRNNVKWYALFNPRQLFVLGSLTRYVAQRAEELHSSEGEFGAAVATYLAFALDKLADYNTIATLWHRSRAIMVHTLRGESTIDLRYEYCESKRIDLALNWTLEPEVAVSGKLTKTAGGILPVLKFLCDNFSSASSSKVEVYLGDATRLSQILGAGFADVINVDPPYFEQVVYSDRMEFFWVILRRALWPVLDALFPKERVKINWSPKGAGGSEFPREREVVVRGKTRNELSDRDEQVVRFKSLFKELASEFYKVLKDDRRLVLWFTHPSEIAWRCVGEALRDAGFVVTRVYPLFTEMPTRYKKQVNLVAQQITLAIVAEKARRELLSGIGEDVEGSLRSNSRFRSEGEKLAEHVLAVSRGTHLNTVDTFALTLGTAMSVATKFDLPLAVPFESIYRPAVSCVLSKFLGDVLREVLAETGFLKDILSVDEANTLVQRLSDLLLRDGATRAYVPLFLASRVDIATGQPYARFEKRPRVYGLDFDFTQTVSKLCGFDLVKLKEHGLIIEEKVARTKFYVPAGLGDLLALRSRIPESKLLATLPGLALLAAYTALEKAGTAEGRAKQVREELAKRVAGLKFSSSGITDIAALGLLILSLTSVEEVADILGKSALPIVGLSEAGQARAFAAGALKILAGLSSS</sequence>
<comment type="caution">
    <text evidence="1">The sequence shown here is derived from an EMBL/GenBank/DDBJ whole genome shotgun (WGS) entry which is preliminary data.</text>
</comment>
<proteinExistence type="predicted"/>
<evidence type="ECO:0000313" key="1">
    <source>
        <dbReference type="EMBL" id="HGM46627.1"/>
    </source>
</evidence>
<dbReference type="SUPFAM" id="SSF53335">
    <property type="entry name" value="S-adenosyl-L-methionine-dependent methyltransferases"/>
    <property type="match status" value="1"/>
</dbReference>
<dbReference type="Gene3D" id="3.40.50.150">
    <property type="entry name" value="Vaccinia Virus protein VP39"/>
    <property type="match status" value="2"/>
</dbReference>
<reference evidence="1" key="1">
    <citation type="journal article" date="2020" name="mSystems">
        <title>Genome- and Community-Level Interaction Insights into Carbon Utilization and Element Cycling Functions of Hydrothermarchaeota in Hydrothermal Sediment.</title>
        <authorList>
            <person name="Zhou Z."/>
            <person name="Liu Y."/>
            <person name="Xu W."/>
            <person name="Pan J."/>
            <person name="Luo Z.H."/>
            <person name="Li M."/>
        </authorList>
    </citation>
    <scope>NUCLEOTIDE SEQUENCE</scope>
    <source>
        <strain evidence="1">SpSt-649</strain>
    </source>
</reference>
<dbReference type="AlphaFoldDB" id="A0A7C4H7K8"/>
<dbReference type="InterPro" id="IPR029063">
    <property type="entry name" value="SAM-dependent_MTases_sf"/>
</dbReference>